<feature type="transmembrane region" description="Helical" evidence="1">
    <location>
        <begin position="27"/>
        <end position="45"/>
    </location>
</feature>
<reference evidence="2 3" key="1">
    <citation type="journal article" date="2014" name="Mol. Plant">
        <title>Chromosome Scale Genome Assembly and Transcriptome Profiling of Nannochloropsis gaditana in Nitrogen Depletion.</title>
        <authorList>
            <person name="Corteggiani Carpinelli E."/>
            <person name="Telatin A."/>
            <person name="Vitulo N."/>
            <person name="Forcato C."/>
            <person name="D'Angelo M."/>
            <person name="Schiavon R."/>
            <person name="Vezzi A."/>
            <person name="Giacometti G.M."/>
            <person name="Morosinotto T."/>
            <person name="Valle G."/>
        </authorList>
    </citation>
    <scope>NUCLEOTIDE SEQUENCE [LARGE SCALE GENOMIC DNA]</scope>
    <source>
        <strain evidence="2 3">B-31</strain>
    </source>
</reference>
<organism evidence="2 3">
    <name type="scientific">Nannochloropsis gaditana</name>
    <dbReference type="NCBI Taxonomy" id="72520"/>
    <lineage>
        <taxon>Eukaryota</taxon>
        <taxon>Sar</taxon>
        <taxon>Stramenopiles</taxon>
        <taxon>Ochrophyta</taxon>
        <taxon>Eustigmatophyceae</taxon>
        <taxon>Eustigmatales</taxon>
        <taxon>Monodopsidaceae</taxon>
        <taxon>Nannochloropsis</taxon>
    </lineage>
</organism>
<dbReference type="InterPro" id="IPR039731">
    <property type="entry name" value="Rce1"/>
</dbReference>
<keyword evidence="3" id="KW-1185">Reference proteome</keyword>
<dbReference type="GO" id="GO:0005789">
    <property type="term" value="C:endoplasmic reticulum membrane"/>
    <property type="evidence" value="ECO:0007669"/>
    <property type="project" value="InterPro"/>
</dbReference>
<name>W7TV06_9STRA</name>
<sequence>MVLHPAVLPPSLLRAHAGLQPSSLTLALAACLSMAILYVASLYLLPASIRLRHRDDPLHIKARFVSVIVACLLSIRIFLLFASPSPGAGLPIYVWLGLTGWNNPSVFLPLLAIVCLFLGPITVMIAECYYDRWYELVEYQSSRSLLYHLSRRTAPSPRSWLEWVDQRRRRHGQGKDVLWRNLVVAPLTEARGEGGREGGR</sequence>
<gene>
    <name evidence="2" type="ORF">Naga_100696g2</name>
</gene>
<dbReference type="Proteomes" id="UP000019335">
    <property type="component" value="Chromosome 7"/>
</dbReference>
<evidence type="ECO:0000313" key="3">
    <source>
        <dbReference type="Proteomes" id="UP000019335"/>
    </source>
</evidence>
<keyword evidence="1" id="KW-1133">Transmembrane helix</keyword>
<comment type="caution">
    <text evidence="2">The sequence shown here is derived from an EMBL/GenBank/DDBJ whole genome shotgun (WGS) entry which is preliminary data.</text>
</comment>
<dbReference type="GO" id="GO:0071586">
    <property type="term" value="P:CAAX-box protein processing"/>
    <property type="evidence" value="ECO:0007669"/>
    <property type="project" value="InterPro"/>
</dbReference>
<dbReference type="AlphaFoldDB" id="W7TV06"/>
<proteinExistence type="predicted"/>
<feature type="transmembrane region" description="Helical" evidence="1">
    <location>
        <begin position="65"/>
        <end position="86"/>
    </location>
</feature>
<evidence type="ECO:0000256" key="1">
    <source>
        <dbReference type="SAM" id="Phobius"/>
    </source>
</evidence>
<dbReference type="EMBL" id="AZIL01000474">
    <property type="protein sequence ID" value="EWM27373.1"/>
    <property type="molecule type" value="Genomic_DNA"/>
</dbReference>
<dbReference type="PANTHER" id="PTHR13046">
    <property type="entry name" value="PROTEASE U48 CAAX PRENYL PROTEASE RCE1"/>
    <property type="match status" value="1"/>
</dbReference>
<feature type="transmembrane region" description="Helical" evidence="1">
    <location>
        <begin position="106"/>
        <end position="126"/>
    </location>
</feature>
<accession>W7TV06</accession>
<dbReference type="PANTHER" id="PTHR13046:SF0">
    <property type="entry name" value="CAAX PRENYL PROTEASE 2"/>
    <property type="match status" value="1"/>
</dbReference>
<keyword evidence="1" id="KW-0812">Transmembrane</keyword>
<dbReference type="GO" id="GO:0004222">
    <property type="term" value="F:metalloendopeptidase activity"/>
    <property type="evidence" value="ECO:0007669"/>
    <property type="project" value="InterPro"/>
</dbReference>
<evidence type="ECO:0000313" key="2">
    <source>
        <dbReference type="EMBL" id="EWM27373.1"/>
    </source>
</evidence>
<protein>
    <submittedName>
        <fullName evidence="2">Uncharacterized protein</fullName>
    </submittedName>
</protein>
<feature type="non-terminal residue" evidence="2">
    <location>
        <position position="200"/>
    </location>
</feature>
<keyword evidence="1" id="KW-0472">Membrane</keyword>